<evidence type="ECO:0000313" key="2">
    <source>
        <dbReference type="RefSeq" id="XP_065662803.1"/>
    </source>
</evidence>
<name>A0ABM4CLZ8_HYDVU</name>
<gene>
    <name evidence="2" type="primary">LOC136085426</name>
</gene>
<proteinExistence type="predicted"/>
<reference evidence="2" key="1">
    <citation type="submission" date="2025-08" db="UniProtKB">
        <authorList>
            <consortium name="RefSeq"/>
        </authorList>
    </citation>
    <scope>IDENTIFICATION</scope>
</reference>
<evidence type="ECO:0000313" key="1">
    <source>
        <dbReference type="Proteomes" id="UP001652625"/>
    </source>
</evidence>
<organism evidence="1 2">
    <name type="scientific">Hydra vulgaris</name>
    <name type="common">Hydra</name>
    <name type="synonym">Hydra attenuata</name>
    <dbReference type="NCBI Taxonomy" id="6087"/>
    <lineage>
        <taxon>Eukaryota</taxon>
        <taxon>Metazoa</taxon>
        <taxon>Cnidaria</taxon>
        <taxon>Hydrozoa</taxon>
        <taxon>Hydroidolina</taxon>
        <taxon>Anthoathecata</taxon>
        <taxon>Aplanulata</taxon>
        <taxon>Hydridae</taxon>
        <taxon>Hydra</taxon>
    </lineage>
</organism>
<dbReference type="GeneID" id="136085426"/>
<keyword evidence="1" id="KW-1185">Reference proteome</keyword>
<accession>A0ABM4CLZ8</accession>
<dbReference type="PANTHER" id="PTHR45749">
    <property type="match status" value="1"/>
</dbReference>
<protein>
    <submittedName>
        <fullName evidence="2">Uncharacterized protein LOC136085426</fullName>
    </submittedName>
</protein>
<dbReference type="PANTHER" id="PTHR45749:SF21">
    <property type="entry name" value="DUF4371 DOMAIN-CONTAINING PROTEIN"/>
    <property type="match status" value="1"/>
</dbReference>
<dbReference type="RefSeq" id="XP_065662803.1">
    <property type="nucleotide sequence ID" value="XM_065806731.1"/>
</dbReference>
<sequence length="146" mass="16776">MIIVFRGSSDKLYEENNGNFLKIVEFMAEFDPIMEYHVSKAGENLNKTHYFSKNIQEEIVQLVARRGFEQNIVASLNENKLPLEDMRGQAYDNGANMRDKNKGLQKKILYRNKRALFVSFTAHSLNLVVVDSVKVGLENVIFFGII</sequence>
<dbReference type="Proteomes" id="UP001652625">
    <property type="component" value="Chromosome 09"/>
</dbReference>